<proteinExistence type="predicted"/>
<gene>
    <name evidence="1" type="ORF">NUW58_g1435</name>
</gene>
<comment type="caution">
    <text evidence="1">The sequence shown here is derived from an EMBL/GenBank/DDBJ whole genome shotgun (WGS) entry which is preliminary data.</text>
</comment>
<organism evidence="1 2">
    <name type="scientific">Xylaria curta</name>
    <dbReference type="NCBI Taxonomy" id="42375"/>
    <lineage>
        <taxon>Eukaryota</taxon>
        <taxon>Fungi</taxon>
        <taxon>Dikarya</taxon>
        <taxon>Ascomycota</taxon>
        <taxon>Pezizomycotina</taxon>
        <taxon>Sordariomycetes</taxon>
        <taxon>Xylariomycetidae</taxon>
        <taxon>Xylariales</taxon>
        <taxon>Xylariaceae</taxon>
        <taxon>Xylaria</taxon>
    </lineage>
</organism>
<reference evidence="1" key="1">
    <citation type="submission" date="2022-10" db="EMBL/GenBank/DDBJ databases">
        <title>Genome Sequence of Xylaria curta.</title>
        <authorList>
            <person name="Buettner E."/>
        </authorList>
    </citation>
    <scope>NUCLEOTIDE SEQUENCE</scope>
    <source>
        <strain evidence="1">Babe10</strain>
    </source>
</reference>
<protein>
    <submittedName>
        <fullName evidence="1">Uncharacterized protein</fullName>
    </submittedName>
</protein>
<sequence length="188" mass="20852">MAARSPFGFAHATSTTRATVILNSDNPVGEKDKKLHPSGGLKVVMGWIVAELLVQELEIYPQKVKVHVVYPGSISSPGFERENKTKPEITLIIEESDPVQTPDVVAANAISGLEKGHYYITVAFLGSVFRWASLGGSPRNNWIIDTFMSWIISLVWIFVLPDIYGKIRKYGKANGHPVNFRKKENLTS</sequence>
<dbReference type="EMBL" id="JAPDGR010000155">
    <property type="protein sequence ID" value="KAJ2994840.1"/>
    <property type="molecule type" value="Genomic_DNA"/>
</dbReference>
<accession>A0ACC1PKS4</accession>
<evidence type="ECO:0000313" key="1">
    <source>
        <dbReference type="EMBL" id="KAJ2994840.1"/>
    </source>
</evidence>
<dbReference type="Proteomes" id="UP001143856">
    <property type="component" value="Unassembled WGS sequence"/>
</dbReference>
<name>A0ACC1PKS4_9PEZI</name>
<keyword evidence="2" id="KW-1185">Reference proteome</keyword>
<evidence type="ECO:0000313" key="2">
    <source>
        <dbReference type="Proteomes" id="UP001143856"/>
    </source>
</evidence>